<protein>
    <submittedName>
        <fullName evidence="2">Uncharacterized protein</fullName>
    </submittedName>
</protein>
<dbReference type="Proteomes" id="UP000887576">
    <property type="component" value="Unplaced"/>
</dbReference>
<organism evidence="1 2">
    <name type="scientific">Panagrolaimus sp. JU765</name>
    <dbReference type="NCBI Taxonomy" id="591449"/>
    <lineage>
        <taxon>Eukaryota</taxon>
        <taxon>Metazoa</taxon>
        <taxon>Ecdysozoa</taxon>
        <taxon>Nematoda</taxon>
        <taxon>Chromadorea</taxon>
        <taxon>Rhabditida</taxon>
        <taxon>Tylenchina</taxon>
        <taxon>Panagrolaimomorpha</taxon>
        <taxon>Panagrolaimoidea</taxon>
        <taxon>Panagrolaimidae</taxon>
        <taxon>Panagrolaimus</taxon>
    </lineage>
</organism>
<proteinExistence type="predicted"/>
<evidence type="ECO:0000313" key="2">
    <source>
        <dbReference type="WBParaSite" id="JU765_v2.g18150.t1"/>
    </source>
</evidence>
<sequence>MAQSTWQDVQFKYYWSENERLKAAIEDGRFDTTYTMPGLKSDETLPDKMAQTVFQMTGNQVTRPTVPQTLDGLKQLIGSGHLRSAYNLTTVLLANYGQGVGKAGYPTKNTFETFEIWSGRFQLMVALKMFSQLEAELSAFDNLDAPDTYFQYYPELNQQGYCGSMIPYSLRLIHAEAPKYFGRAPEAIQRCYELEKNTRTILEWLKNEKKPANELDLWKSRLEVVLMAKARIWYSMKEFGQSMSIYNSLLDVVSDEKRSKLLQLLSRIAVVIGDEKLVERYTRELTIQNSGTQNFYLHKSFKAAFYGNYPKALEHLQTAQKGTGGLSNPMVIIFIAQKSFDAFSAGKQRSALSTLQWKS</sequence>
<accession>A0AC34QP66</accession>
<dbReference type="WBParaSite" id="JU765_v2.g18150.t1">
    <property type="protein sequence ID" value="JU765_v2.g18150.t1"/>
    <property type="gene ID" value="JU765_v2.g18150"/>
</dbReference>
<name>A0AC34QP66_9BILA</name>
<evidence type="ECO:0000313" key="1">
    <source>
        <dbReference type="Proteomes" id="UP000887576"/>
    </source>
</evidence>
<reference evidence="2" key="1">
    <citation type="submission" date="2022-11" db="UniProtKB">
        <authorList>
            <consortium name="WormBaseParasite"/>
        </authorList>
    </citation>
    <scope>IDENTIFICATION</scope>
</reference>